<organism evidence="2">
    <name type="scientific">Acidobacterium capsulatum</name>
    <dbReference type="NCBI Taxonomy" id="33075"/>
    <lineage>
        <taxon>Bacteria</taxon>
        <taxon>Pseudomonadati</taxon>
        <taxon>Acidobacteriota</taxon>
        <taxon>Terriglobia</taxon>
        <taxon>Terriglobales</taxon>
        <taxon>Acidobacteriaceae</taxon>
        <taxon>Acidobacterium</taxon>
    </lineage>
</organism>
<dbReference type="EMBL" id="DTKL01000004">
    <property type="protein sequence ID" value="HGY93121.1"/>
    <property type="molecule type" value="Genomic_DNA"/>
</dbReference>
<dbReference type="AlphaFoldDB" id="A0A7V5CRU8"/>
<accession>A0A7V5CRU8</accession>
<evidence type="ECO:0000256" key="1">
    <source>
        <dbReference type="SAM" id="MobiDB-lite"/>
    </source>
</evidence>
<proteinExistence type="predicted"/>
<gene>
    <name evidence="2" type="ORF">ENW50_00300</name>
</gene>
<feature type="compositionally biased region" description="Basic and acidic residues" evidence="1">
    <location>
        <begin position="9"/>
        <end position="65"/>
    </location>
</feature>
<sequence>MPAASFVKQETKIMREEPDSLKTPEIDQKEFPGSRGSAEQRRIDQIANEMAEKGNRTENKYDENQKIPATGPGGIS</sequence>
<comment type="caution">
    <text evidence="2">The sequence shown here is derived from an EMBL/GenBank/DDBJ whole genome shotgun (WGS) entry which is preliminary data.</text>
</comment>
<name>A0A7V5CRU8_9BACT</name>
<evidence type="ECO:0000313" key="2">
    <source>
        <dbReference type="EMBL" id="HGY93121.1"/>
    </source>
</evidence>
<reference evidence="2" key="1">
    <citation type="journal article" date="2020" name="mSystems">
        <title>Genome- and Community-Level Interaction Insights into Carbon Utilization and Element Cycling Functions of Hydrothermarchaeota in Hydrothermal Sediment.</title>
        <authorList>
            <person name="Zhou Z."/>
            <person name="Liu Y."/>
            <person name="Xu W."/>
            <person name="Pan J."/>
            <person name="Luo Z.H."/>
            <person name="Li M."/>
        </authorList>
    </citation>
    <scope>NUCLEOTIDE SEQUENCE [LARGE SCALE GENOMIC DNA]</scope>
    <source>
        <strain evidence="2">SpSt-855</strain>
    </source>
</reference>
<feature type="region of interest" description="Disordered" evidence="1">
    <location>
        <begin position="1"/>
        <end position="76"/>
    </location>
</feature>
<protein>
    <submittedName>
        <fullName evidence="2">Uncharacterized protein</fullName>
    </submittedName>
</protein>